<name>A0A7W6EHS5_9HYPH</name>
<dbReference type="EMBL" id="JACICC010000006">
    <property type="protein sequence ID" value="MBB3810411.1"/>
    <property type="molecule type" value="Genomic_DNA"/>
</dbReference>
<keyword evidence="2" id="KW-1185">Reference proteome</keyword>
<organism evidence="1 2">
    <name type="scientific">Pseudochelatococcus contaminans</name>
    <dbReference type="NCBI Taxonomy" id="1538103"/>
    <lineage>
        <taxon>Bacteria</taxon>
        <taxon>Pseudomonadati</taxon>
        <taxon>Pseudomonadota</taxon>
        <taxon>Alphaproteobacteria</taxon>
        <taxon>Hyphomicrobiales</taxon>
        <taxon>Chelatococcaceae</taxon>
        <taxon>Pseudochelatococcus</taxon>
    </lineage>
</organism>
<accession>A0A7W6EHS5</accession>
<protein>
    <submittedName>
        <fullName evidence="1">Uncharacterized protein</fullName>
    </submittedName>
</protein>
<dbReference type="AlphaFoldDB" id="A0A7W6EHS5"/>
<proteinExistence type="predicted"/>
<dbReference type="Proteomes" id="UP000537592">
    <property type="component" value="Unassembled WGS sequence"/>
</dbReference>
<evidence type="ECO:0000313" key="2">
    <source>
        <dbReference type="Proteomes" id="UP000537592"/>
    </source>
</evidence>
<gene>
    <name evidence="1" type="ORF">FHS81_002512</name>
</gene>
<comment type="caution">
    <text evidence="1">The sequence shown here is derived from an EMBL/GenBank/DDBJ whole genome shotgun (WGS) entry which is preliminary data.</text>
</comment>
<evidence type="ECO:0000313" key="1">
    <source>
        <dbReference type="EMBL" id="MBB3810411.1"/>
    </source>
</evidence>
<reference evidence="1 2" key="1">
    <citation type="submission" date="2020-08" db="EMBL/GenBank/DDBJ databases">
        <title>Genomic Encyclopedia of Type Strains, Phase IV (KMG-IV): sequencing the most valuable type-strain genomes for metagenomic binning, comparative biology and taxonomic classification.</title>
        <authorList>
            <person name="Goeker M."/>
        </authorList>
    </citation>
    <scope>NUCLEOTIDE SEQUENCE [LARGE SCALE GENOMIC DNA]</scope>
    <source>
        <strain evidence="1 2">DSM 28760</strain>
    </source>
</reference>
<sequence length="61" mass="6981">MATSHDPDPQTIVAFHIGLGFRQQGQCLWRVNVRAVSRLPIDQKMQQVQHMRLGRDALIQS</sequence>